<dbReference type="InterPro" id="IPR015655">
    <property type="entry name" value="PP2C"/>
</dbReference>
<evidence type="ECO:0000256" key="1">
    <source>
        <dbReference type="ARBA" id="ARBA00022723"/>
    </source>
</evidence>
<dbReference type="PANTHER" id="PTHR13832">
    <property type="entry name" value="PROTEIN PHOSPHATASE 2C"/>
    <property type="match status" value="1"/>
</dbReference>
<dbReference type="GO" id="GO:0004741">
    <property type="term" value="F:[pyruvate dehydrogenase (acetyl-transferring)]-phosphatase activity"/>
    <property type="evidence" value="ECO:0007669"/>
    <property type="project" value="TreeGrafter"/>
</dbReference>
<sequence>MTYLGFFNVVNVPCIQVTAILRVNEYTQEFQGFSVKSYDSNQLPSNNPIEDTRAEARCLLTQGLLLGIFDGHAGGSCAQVLSKRLFKYVAASLLHPEVVHKYSQAPTDLIQSFNDNYELAKILEELYSSSFKQFLTDLAKQTSEVDANKALERAFLRIDQDMSQEAEPTVAGPASQATLTVAAAGAVACVSYIAGAHLHVASTGDCQAVLGSVTENNRWTATKLTEEHNSDNAAEVARILAEHPPNEQDTVIKMDRLLGQLAPLRAFGDFRFKWSRDRLRRLLVPKLGDQALPPNYYTPPYLTAKPQVTHHRLTPKDKFLVIASDGLWDLISPLQAVRLVGEHMSGKVTLNPFRLPKSEMKLKEVNQLLLQRKEGLKMKPLDTNAATHLIRNALGGTEYGVDHGKLSQLLMLPDDMVRVFRDDITVTVVYFDSEFLQKCPA</sequence>
<dbReference type="InterPro" id="IPR000222">
    <property type="entry name" value="PP2C_BS"/>
</dbReference>
<gene>
    <name evidence="6" type="ORF">CLODIP_2_CD03571</name>
</gene>
<accession>A0A8S1C8W9</accession>
<dbReference type="PANTHER" id="PTHR13832:SF792">
    <property type="entry name" value="GM14286P"/>
    <property type="match status" value="1"/>
</dbReference>
<feature type="domain" description="PPM-type phosphatase" evidence="5">
    <location>
        <begin position="35"/>
        <end position="431"/>
    </location>
</feature>
<name>A0A8S1C8W9_9INSE</name>
<evidence type="ECO:0000256" key="3">
    <source>
        <dbReference type="ARBA" id="ARBA00022912"/>
    </source>
</evidence>
<dbReference type="AlphaFoldDB" id="A0A8S1C8W9"/>
<evidence type="ECO:0000313" key="7">
    <source>
        <dbReference type="Proteomes" id="UP000494165"/>
    </source>
</evidence>
<keyword evidence="3 4" id="KW-0904">Protein phosphatase</keyword>
<comment type="caution">
    <text evidence="6">The sequence shown here is derived from an EMBL/GenBank/DDBJ whole genome shotgun (WGS) entry which is preliminary data.</text>
</comment>
<evidence type="ECO:0000256" key="2">
    <source>
        <dbReference type="ARBA" id="ARBA00022801"/>
    </source>
</evidence>
<dbReference type="EMBL" id="CADEPI010000017">
    <property type="protein sequence ID" value="CAB3364761.1"/>
    <property type="molecule type" value="Genomic_DNA"/>
</dbReference>
<evidence type="ECO:0000256" key="4">
    <source>
        <dbReference type="RuleBase" id="RU003465"/>
    </source>
</evidence>
<comment type="similarity">
    <text evidence="4">Belongs to the PP2C family.</text>
</comment>
<evidence type="ECO:0000259" key="5">
    <source>
        <dbReference type="PROSITE" id="PS51746"/>
    </source>
</evidence>
<dbReference type="OrthoDB" id="420076at2759"/>
<dbReference type="SUPFAM" id="SSF81606">
    <property type="entry name" value="PP2C-like"/>
    <property type="match status" value="1"/>
</dbReference>
<dbReference type="CDD" id="cd00143">
    <property type="entry name" value="PP2Cc"/>
    <property type="match status" value="1"/>
</dbReference>
<evidence type="ECO:0000313" key="6">
    <source>
        <dbReference type="EMBL" id="CAB3364761.1"/>
    </source>
</evidence>
<reference evidence="6 7" key="1">
    <citation type="submission" date="2020-04" db="EMBL/GenBank/DDBJ databases">
        <authorList>
            <person name="Alioto T."/>
            <person name="Alioto T."/>
            <person name="Gomez Garrido J."/>
        </authorList>
    </citation>
    <scope>NUCLEOTIDE SEQUENCE [LARGE SCALE GENOMIC DNA]</scope>
</reference>
<dbReference type="InterPro" id="IPR036457">
    <property type="entry name" value="PPM-type-like_dom_sf"/>
</dbReference>
<dbReference type="PROSITE" id="PS01032">
    <property type="entry name" value="PPM_1"/>
    <property type="match status" value="1"/>
</dbReference>
<dbReference type="GO" id="GO:0046872">
    <property type="term" value="F:metal ion binding"/>
    <property type="evidence" value="ECO:0007669"/>
    <property type="project" value="UniProtKB-KW"/>
</dbReference>
<keyword evidence="7" id="KW-1185">Reference proteome</keyword>
<keyword evidence="1" id="KW-0479">Metal-binding</keyword>
<keyword evidence="2 4" id="KW-0378">Hydrolase</keyword>
<dbReference type="SMART" id="SM00332">
    <property type="entry name" value="PP2Cc"/>
    <property type="match status" value="1"/>
</dbReference>
<proteinExistence type="inferred from homology"/>
<dbReference type="Proteomes" id="UP000494165">
    <property type="component" value="Unassembled WGS sequence"/>
</dbReference>
<dbReference type="Gene3D" id="3.60.40.10">
    <property type="entry name" value="PPM-type phosphatase domain"/>
    <property type="match status" value="1"/>
</dbReference>
<protein>
    <recommendedName>
        <fullName evidence="5">PPM-type phosphatase domain-containing protein</fullName>
    </recommendedName>
</protein>
<dbReference type="PROSITE" id="PS51746">
    <property type="entry name" value="PPM_2"/>
    <property type="match status" value="1"/>
</dbReference>
<organism evidence="6 7">
    <name type="scientific">Cloeon dipterum</name>
    <dbReference type="NCBI Taxonomy" id="197152"/>
    <lineage>
        <taxon>Eukaryota</taxon>
        <taxon>Metazoa</taxon>
        <taxon>Ecdysozoa</taxon>
        <taxon>Arthropoda</taxon>
        <taxon>Hexapoda</taxon>
        <taxon>Insecta</taxon>
        <taxon>Pterygota</taxon>
        <taxon>Palaeoptera</taxon>
        <taxon>Ephemeroptera</taxon>
        <taxon>Pisciforma</taxon>
        <taxon>Baetidae</taxon>
        <taxon>Cloeon</taxon>
    </lineage>
</organism>
<dbReference type="Pfam" id="PF00481">
    <property type="entry name" value="PP2C"/>
    <property type="match status" value="1"/>
</dbReference>
<dbReference type="InterPro" id="IPR001932">
    <property type="entry name" value="PPM-type_phosphatase-like_dom"/>
</dbReference>
<dbReference type="GO" id="GO:0005739">
    <property type="term" value="C:mitochondrion"/>
    <property type="evidence" value="ECO:0007669"/>
    <property type="project" value="TreeGrafter"/>
</dbReference>